<dbReference type="RefSeq" id="WP_066470398.1">
    <property type="nucleotide sequence ID" value="NZ_CBCRUZ010000002.1"/>
</dbReference>
<sequence length="265" mass="27565">MELGFDGATAVVVGGSKGMGLATARCLAADGARVAVIGRTTADVTRAARELADAGSPDTLALTADACDADAVRNAFAEVGARWDGALNVLVNVVGPYGQGSFETVTDADWRAAVDQGALSLVHCVQSALPLLRRAQWARIVNFSAHSTQRQSVHLVAYTAAKAMVTSISKNLSLLLAPEEIPVNVISPGTVVTPGLQDWARSHGIDSDDPYRLMAAIGEHFGHPAQMPRAGLPEEVGAVAAFLASRRNSYMTGANINVDGGSDFI</sequence>
<evidence type="ECO:0000313" key="8">
    <source>
        <dbReference type="Proteomes" id="UP000887023"/>
    </source>
</evidence>
<evidence type="ECO:0000256" key="2">
    <source>
        <dbReference type="ARBA" id="ARBA00006484"/>
    </source>
</evidence>
<keyword evidence="3" id="KW-0134">Cell wall</keyword>
<dbReference type="Gene3D" id="3.40.50.720">
    <property type="entry name" value="NAD(P)-binding Rossmann-like Domain"/>
    <property type="match status" value="1"/>
</dbReference>
<dbReference type="InterPro" id="IPR036291">
    <property type="entry name" value="NAD(P)-bd_dom_sf"/>
</dbReference>
<dbReference type="SMART" id="SM00822">
    <property type="entry name" value="PKS_KR"/>
    <property type="match status" value="1"/>
</dbReference>
<dbReference type="Proteomes" id="UP000887023">
    <property type="component" value="Chromosome"/>
</dbReference>
<proteinExistence type="inferred from homology"/>
<evidence type="ECO:0000313" key="7">
    <source>
        <dbReference type="EMBL" id="QXQ12966.1"/>
    </source>
</evidence>
<dbReference type="SUPFAM" id="SSF51735">
    <property type="entry name" value="NAD(P)-binding Rossmann-fold domains"/>
    <property type="match status" value="1"/>
</dbReference>
<comment type="subcellular location">
    <subcellularLocation>
        <location evidence="1">Secreted</location>
        <location evidence="1">Cell wall</location>
    </subcellularLocation>
</comment>
<dbReference type="InterPro" id="IPR057326">
    <property type="entry name" value="KR_dom"/>
</dbReference>
<evidence type="ECO:0000256" key="4">
    <source>
        <dbReference type="ARBA" id="ARBA00040781"/>
    </source>
</evidence>
<keyword evidence="8" id="KW-1185">Reference proteome</keyword>
<reference evidence="7" key="1">
    <citation type="submission" date="2021-07" db="EMBL/GenBank/DDBJ databases">
        <title>Candidatus Kaistella beijingensis sp. nov. isolated from a municipal wastewater treatment plant is involved in sludge foaming.</title>
        <authorList>
            <person name="Song Y."/>
            <person name="Liu S.-J."/>
        </authorList>
    </citation>
    <scope>NUCLEOTIDE SEQUENCE</scope>
    <source>
        <strain evidence="7">DSM 43998</strain>
    </source>
</reference>
<evidence type="ECO:0000256" key="3">
    <source>
        <dbReference type="ARBA" id="ARBA00022512"/>
    </source>
</evidence>
<comment type="catalytic activity">
    <reaction evidence="5">
        <text>a (3R)-hydroxyacyl-[ACP] + NADP(+) = a 3-oxoacyl-[ACP] + NADPH + H(+)</text>
        <dbReference type="Rhea" id="RHEA:17397"/>
        <dbReference type="Rhea" id="RHEA-COMP:9916"/>
        <dbReference type="Rhea" id="RHEA-COMP:9945"/>
        <dbReference type="ChEBI" id="CHEBI:15378"/>
        <dbReference type="ChEBI" id="CHEBI:57783"/>
        <dbReference type="ChEBI" id="CHEBI:58349"/>
        <dbReference type="ChEBI" id="CHEBI:78776"/>
        <dbReference type="ChEBI" id="CHEBI:78827"/>
        <dbReference type="EC" id="1.1.1.100"/>
    </reaction>
    <physiologicalReaction direction="right-to-left" evidence="5">
        <dbReference type="Rhea" id="RHEA:17399"/>
    </physiologicalReaction>
</comment>
<accession>A0ABX8S6T1</accession>
<dbReference type="Pfam" id="PF13561">
    <property type="entry name" value="adh_short_C2"/>
    <property type="match status" value="1"/>
</dbReference>
<evidence type="ECO:0000256" key="1">
    <source>
        <dbReference type="ARBA" id="ARBA00004191"/>
    </source>
</evidence>
<evidence type="ECO:0000259" key="6">
    <source>
        <dbReference type="SMART" id="SM00822"/>
    </source>
</evidence>
<dbReference type="InterPro" id="IPR050259">
    <property type="entry name" value="SDR"/>
</dbReference>
<gene>
    <name evidence="7" type="ORF">KV203_13730</name>
</gene>
<dbReference type="PANTHER" id="PTHR42879">
    <property type="entry name" value="3-OXOACYL-(ACYL-CARRIER-PROTEIN) REDUCTASE"/>
    <property type="match status" value="1"/>
</dbReference>
<protein>
    <recommendedName>
        <fullName evidence="4">3-oxoacyl-[acyl-carrier-protein] reductase MabA</fullName>
    </recommendedName>
</protein>
<keyword evidence="3" id="KW-0964">Secreted</keyword>
<dbReference type="InterPro" id="IPR002347">
    <property type="entry name" value="SDR_fam"/>
</dbReference>
<feature type="domain" description="Ketoreductase" evidence="6">
    <location>
        <begin position="8"/>
        <end position="178"/>
    </location>
</feature>
<organism evidence="7 8">
    <name type="scientific">Skermania pinensis</name>
    <dbReference type="NCBI Taxonomy" id="39122"/>
    <lineage>
        <taxon>Bacteria</taxon>
        <taxon>Bacillati</taxon>
        <taxon>Actinomycetota</taxon>
        <taxon>Actinomycetes</taxon>
        <taxon>Mycobacteriales</taxon>
        <taxon>Gordoniaceae</taxon>
        <taxon>Skermania</taxon>
    </lineage>
</organism>
<evidence type="ECO:0000256" key="5">
    <source>
        <dbReference type="ARBA" id="ARBA00047400"/>
    </source>
</evidence>
<name>A0ABX8S6T1_9ACTN</name>
<dbReference type="EMBL" id="CP079105">
    <property type="protein sequence ID" value="QXQ12966.1"/>
    <property type="molecule type" value="Genomic_DNA"/>
</dbReference>
<comment type="similarity">
    <text evidence="2">Belongs to the short-chain dehydrogenases/reductases (SDR) family.</text>
</comment>
<dbReference type="PANTHER" id="PTHR42879:SF6">
    <property type="entry name" value="NADPH-DEPENDENT REDUCTASE BACG"/>
    <property type="match status" value="1"/>
</dbReference>
<dbReference type="PRINTS" id="PR00081">
    <property type="entry name" value="GDHRDH"/>
</dbReference>